<dbReference type="InterPro" id="IPR006311">
    <property type="entry name" value="TAT_signal"/>
</dbReference>
<feature type="chain" id="PRO_5047034433" evidence="3">
    <location>
        <begin position="28"/>
        <end position="422"/>
    </location>
</feature>
<keyword evidence="2" id="KW-0274">FAD</keyword>
<dbReference type="PANTHER" id="PTHR43755:SF1">
    <property type="entry name" value="FAD-DEPENDENT PYRIDINE NUCLEOTIDE-DISULPHIDE OXIDOREDUCTASE"/>
    <property type="match status" value="1"/>
</dbReference>
<dbReference type="Pfam" id="PF09242">
    <property type="entry name" value="FCSD-flav_bind"/>
    <property type="match status" value="1"/>
</dbReference>
<dbReference type="Proteomes" id="UP000595857">
    <property type="component" value="Chromosome"/>
</dbReference>
<keyword evidence="8" id="KW-1185">Reference proteome</keyword>
<keyword evidence="1" id="KW-0285">Flavoprotein</keyword>
<dbReference type="InterPro" id="IPR023753">
    <property type="entry name" value="FAD/NAD-binding_dom"/>
</dbReference>
<dbReference type="PANTHER" id="PTHR43755">
    <property type="match status" value="1"/>
</dbReference>
<evidence type="ECO:0000256" key="1">
    <source>
        <dbReference type="ARBA" id="ARBA00022630"/>
    </source>
</evidence>
<evidence type="ECO:0000256" key="3">
    <source>
        <dbReference type="SAM" id="SignalP"/>
    </source>
</evidence>
<dbReference type="InterPro" id="IPR037092">
    <property type="entry name" value="FlavoCytC_S_DH_flav-bd_sf"/>
</dbReference>
<feature type="domain" description="FAD/NAD(P)-binding" evidence="4">
    <location>
        <begin position="32"/>
        <end position="147"/>
    </location>
</feature>
<sequence>MTLSRRQFVSGASALLAMPALIGPAHGASAARIVVIGGGFGGTSLVRYLKRHSPDLAVTLVERDTEFVTCPSSNGVIAGLWDMDQITFGYDGVRAAGVEVVHDTAASIDPEGKSVTLTGGDVLSYDFLVVSPGVQMIWGSVEGYDQEAAQIMPHAWQAGAQTTLLRSQLEAMDDGGVVVIGVPAPPFRCPPGPYERASLIADYLSRNKPKSKVLILDANETFSKQPLFEEAWERLYPGMVEWIPGSQSGLVMSVDPSTMTVSTSFDDYQPDVANIIPAQRAGEIAISSGLDAGQGYCTVDPVTFESAVHPDIYVLGDASIAGGMPKSGFSANSQAKACGAAILAAIAGTEPVPSKLINVCYSLADADYGFSISDVFAVTDGALTGVYTDGRTTPLEASLEQHALEAEYTHAWYDTITAEMFG</sequence>
<feature type="domain" description="Flavocytochrome c sulphide dehydrogenase flavin-binding" evidence="5">
    <location>
        <begin position="355"/>
        <end position="421"/>
    </location>
</feature>
<feature type="signal peptide" evidence="3">
    <location>
        <begin position="1"/>
        <end position="27"/>
    </location>
</feature>
<dbReference type="InterPro" id="IPR016156">
    <property type="entry name" value="FAD/NAD-linked_Rdtase_dimer_sf"/>
</dbReference>
<dbReference type="Gene3D" id="3.50.50.60">
    <property type="entry name" value="FAD/NAD(P)-binding domain"/>
    <property type="match status" value="2"/>
</dbReference>
<gene>
    <name evidence="7" type="ORF">JI748_16480</name>
</gene>
<dbReference type="Pfam" id="PF07992">
    <property type="entry name" value="Pyr_redox_2"/>
    <property type="match status" value="1"/>
</dbReference>
<evidence type="ECO:0000256" key="2">
    <source>
        <dbReference type="ARBA" id="ARBA00022827"/>
    </source>
</evidence>
<accession>A0ABX7CBH8</accession>
<proteinExistence type="predicted"/>
<dbReference type="InterPro" id="IPR015323">
    <property type="entry name" value="FlavoCytC_S_DH_flav-bd"/>
</dbReference>
<dbReference type="RefSeq" id="WP_201633213.1">
    <property type="nucleotide sequence ID" value="NZ_CP068046.1"/>
</dbReference>
<evidence type="ECO:0000313" key="8">
    <source>
        <dbReference type="Proteomes" id="UP000595857"/>
    </source>
</evidence>
<dbReference type="Pfam" id="PF21706">
    <property type="entry name" value="FCSD_central"/>
    <property type="match status" value="1"/>
</dbReference>
<protein>
    <submittedName>
        <fullName evidence="7">FAD-dependent oxidoreductase</fullName>
    </submittedName>
</protein>
<dbReference type="SUPFAM" id="SSF55424">
    <property type="entry name" value="FAD/NAD-linked reductases, dimerisation (C-terminal) domain"/>
    <property type="match status" value="1"/>
</dbReference>
<name>A0ABX7CBH8_9HYPH</name>
<dbReference type="InterPro" id="IPR052541">
    <property type="entry name" value="SQRD"/>
</dbReference>
<evidence type="ECO:0000259" key="5">
    <source>
        <dbReference type="Pfam" id="PF09242"/>
    </source>
</evidence>
<keyword evidence="3" id="KW-0732">Signal</keyword>
<organism evidence="7 8">
    <name type="scientific">Devosia rhizoryzae</name>
    <dbReference type="NCBI Taxonomy" id="2774137"/>
    <lineage>
        <taxon>Bacteria</taxon>
        <taxon>Pseudomonadati</taxon>
        <taxon>Pseudomonadota</taxon>
        <taxon>Alphaproteobacteria</taxon>
        <taxon>Hyphomicrobiales</taxon>
        <taxon>Devosiaceae</taxon>
        <taxon>Devosia</taxon>
    </lineage>
</organism>
<dbReference type="PROSITE" id="PS51318">
    <property type="entry name" value="TAT"/>
    <property type="match status" value="1"/>
</dbReference>
<dbReference type="Gene3D" id="3.90.760.10">
    <property type="entry name" value="Flavocytochrome c sulphide dehydrogenase, flavin-binding domain"/>
    <property type="match status" value="1"/>
</dbReference>
<dbReference type="EMBL" id="CP068046">
    <property type="protein sequence ID" value="QQR39296.1"/>
    <property type="molecule type" value="Genomic_DNA"/>
</dbReference>
<dbReference type="InterPro" id="IPR036188">
    <property type="entry name" value="FAD/NAD-bd_sf"/>
</dbReference>
<evidence type="ECO:0000259" key="4">
    <source>
        <dbReference type="Pfam" id="PF07992"/>
    </source>
</evidence>
<evidence type="ECO:0000313" key="7">
    <source>
        <dbReference type="EMBL" id="QQR39296.1"/>
    </source>
</evidence>
<evidence type="ECO:0000259" key="6">
    <source>
        <dbReference type="Pfam" id="PF21706"/>
    </source>
</evidence>
<reference evidence="7 8" key="1">
    <citation type="submission" date="2021-01" db="EMBL/GenBank/DDBJ databases">
        <title>Genome seq and assembly of Devosia sp. LEGU1.</title>
        <authorList>
            <person name="Chhetri G."/>
        </authorList>
    </citation>
    <scope>NUCLEOTIDE SEQUENCE [LARGE SCALE GENOMIC DNA]</scope>
    <source>
        <strain evidence="7 8">LEGU1</strain>
    </source>
</reference>
<dbReference type="SUPFAM" id="SSF51905">
    <property type="entry name" value="FAD/NAD(P)-binding domain"/>
    <property type="match status" value="2"/>
</dbReference>
<dbReference type="InterPro" id="IPR049386">
    <property type="entry name" value="FCSD_central"/>
</dbReference>
<feature type="domain" description="Sulfide dehydrogenase [flavocytochrome c] flavoprotein chain central" evidence="6">
    <location>
        <begin position="162"/>
        <end position="277"/>
    </location>
</feature>